<feature type="signal peptide" evidence="2">
    <location>
        <begin position="1"/>
        <end position="20"/>
    </location>
</feature>
<protein>
    <submittedName>
        <fullName evidence="3">Uncharacterized protein</fullName>
    </submittedName>
</protein>
<dbReference type="RefSeq" id="XP_067926349.1">
    <property type="nucleotide sequence ID" value="XM_068061680.1"/>
</dbReference>
<keyword evidence="4" id="KW-1185">Reference proteome</keyword>
<dbReference type="EMBL" id="MIGC01000582">
    <property type="protein sequence ID" value="PHJ24677.1"/>
    <property type="molecule type" value="Genomic_DNA"/>
</dbReference>
<feature type="compositionally biased region" description="Polar residues" evidence="1">
    <location>
        <begin position="169"/>
        <end position="179"/>
    </location>
</feature>
<gene>
    <name evidence="3" type="ORF">CSUI_001474</name>
</gene>
<dbReference type="GeneID" id="94424891"/>
<keyword evidence="2" id="KW-0732">Signal</keyword>
<feature type="non-terminal residue" evidence="3">
    <location>
        <position position="210"/>
    </location>
</feature>
<proteinExistence type="predicted"/>
<feature type="compositionally biased region" description="Low complexity" evidence="1">
    <location>
        <begin position="128"/>
        <end position="140"/>
    </location>
</feature>
<feature type="region of interest" description="Disordered" evidence="1">
    <location>
        <begin position="128"/>
        <end position="210"/>
    </location>
</feature>
<dbReference type="VEuPathDB" id="ToxoDB:CSUI_001474"/>
<dbReference type="Proteomes" id="UP000221165">
    <property type="component" value="Unassembled WGS sequence"/>
</dbReference>
<evidence type="ECO:0000256" key="1">
    <source>
        <dbReference type="SAM" id="MobiDB-lite"/>
    </source>
</evidence>
<reference evidence="3 4" key="1">
    <citation type="journal article" date="2017" name="Int. J. Parasitol.">
        <title>The genome of the protozoan parasite Cystoisospora suis and a reverse vaccinology approach to identify vaccine candidates.</title>
        <authorList>
            <person name="Palmieri N."/>
            <person name="Shrestha A."/>
            <person name="Ruttkowski B."/>
            <person name="Beck T."/>
            <person name="Vogl C."/>
            <person name="Tomley F."/>
            <person name="Blake D.P."/>
            <person name="Joachim A."/>
        </authorList>
    </citation>
    <scope>NUCLEOTIDE SEQUENCE [LARGE SCALE GENOMIC DNA]</scope>
    <source>
        <strain evidence="3 4">Wien I</strain>
    </source>
</reference>
<evidence type="ECO:0000313" key="4">
    <source>
        <dbReference type="Proteomes" id="UP000221165"/>
    </source>
</evidence>
<accession>A0A2C6L8H3</accession>
<evidence type="ECO:0000256" key="2">
    <source>
        <dbReference type="SAM" id="SignalP"/>
    </source>
</evidence>
<sequence>MNFQLSFVLPVLCLLPLVASTTVPDYTVGIEYSAPVRATAELHTESMGSEESLLYDSTDVRYLAEETSTEISLEDADNERSLGKKKQPEIIVAAPVKKAAPVMAVATKMPVQTKYAAPTKKWRRLSALSESSEVQPSSVQLEEDSLQAVSQSAAESEMVPAQSVEDSSEQAFSQGSESAEASHIPEETQNTEGEDDRDLGHRKSMYVVPT</sequence>
<organism evidence="3 4">
    <name type="scientific">Cystoisospora suis</name>
    <dbReference type="NCBI Taxonomy" id="483139"/>
    <lineage>
        <taxon>Eukaryota</taxon>
        <taxon>Sar</taxon>
        <taxon>Alveolata</taxon>
        <taxon>Apicomplexa</taxon>
        <taxon>Conoidasida</taxon>
        <taxon>Coccidia</taxon>
        <taxon>Eucoccidiorida</taxon>
        <taxon>Eimeriorina</taxon>
        <taxon>Sarcocystidae</taxon>
        <taxon>Cystoisospora</taxon>
    </lineage>
</organism>
<dbReference type="AlphaFoldDB" id="A0A2C6L8H3"/>
<feature type="chain" id="PRO_5012609460" evidence="2">
    <location>
        <begin position="21"/>
        <end position="210"/>
    </location>
</feature>
<name>A0A2C6L8H3_9APIC</name>
<evidence type="ECO:0000313" key="3">
    <source>
        <dbReference type="EMBL" id="PHJ24677.1"/>
    </source>
</evidence>
<comment type="caution">
    <text evidence="3">The sequence shown here is derived from an EMBL/GenBank/DDBJ whole genome shotgun (WGS) entry which is preliminary data.</text>
</comment>